<dbReference type="OrthoDB" id="273988at2"/>
<feature type="transmembrane region" description="Helical" evidence="8">
    <location>
        <begin position="351"/>
        <end position="370"/>
    </location>
</feature>
<feature type="transmembrane region" description="Helical" evidence="8">
    <location>
        <begin position="316"/>
        <end position="345"/>
    </location>
</feature>
<evidence type="ECO:0000256" key="1">
    <source>
        <dbReference type="ARBA" id="ARBA00004127"/>
    </source>
</evidence>
<dbReference type="AlphaFoldDB" id="A0A5C6F4D7"/>
<reference evidence="9 10" key="1">
    <citation type="submission" date="2019-02" db="EMBL/GenBank/DDBJ databases">
        <title>Deep-cultivation of Planctomycetes and their phenomic and genomic characterization uncovers novel biology.</title>
        <authorList>
            <person name="Wiegand S."/>
            <person name="Jogler M."/>
            <person name="Boedeker C."/>
            <person name="Pinto D."/>
            <person name="Vollmers J."/>
            <person name="Rivas-Marin E."/>
            <person name="Kohn T."/>
            <person name="Peeters S.H."/>
            <person name="Heuer A."/>
            <person name="Rast P."/>
            <person name="Oberbeckmann S."/>
            <person name="Bunk B."/>
            <person name="Jeske O."/>
            <person name="Meyerdierks A."/>
            <person name="Storesund J.E."/>
            <person name="Kallscheuer N."/>
            <person name="Luecker S."/>
            <person name="Lage O.M."/>
            <person name="Pohl T."/>
            <person name="Merkel B.J."/>
            <person name="Hornburger P."/>
            <person name="Mueller R.-W."/>
            <person name="Bruemmer F."/>
            <person name="Labrenz M."/>
            <person name="Spormann A.M."/>
            <person name="Op Den Camp H."/>
            <person name="Overmann J."/>
            <person name="Amann R."/>
            <person name="Jetten M.S.M."/>
            <person name="Mascher T."/>
            <person name="Medema M.H."/>
            <person name="Devos D.P."/>
            <person name="Kaster A.-K."/>
            <person name="Ovreas L."/>
            <person name="Rohde M."/>
            <person name="Galperin M.Y."/>
            <person name="Jogler C."/>
        </authorList>
    </citation>
    <scope>NUCLEOTIDE SEQUENCE [LARGE SCALE GENOMIC DNA]</scope>
    <source>
        <strain evidence="9 10">Poly51</strain>
    </source>
</reference>
<feature type="transmembrane region" description="Helical" evidence="8">
    <location>
        <begin position="283"/>
        <end position="304"/>
    </location>
</feature>
<protein>
    <submittedName>
        <fullName evidence="9">Uncharacterized protein</fullName>
    </submittedName>
</protein>
<dbReference type="EMBL" id="SJPW01000004">
    <property type="protein sequence ID" value="TWU54669.1"/>
    <property type="molecule type" value="Genomic_DNA"/>
</dbReference>
<keyword evidence="3 8" id="KW-0812">Transmembrane</keyword>
<evidence type="ECO:0000256" key="5">
    <source>
        <dbReference type="ARBA" id="ARBA00022989"/>
    </source>
</evidence>
<evidence type="ECO:0000256" key="6">
    <source>
        <dbReference type="ARBA" id="ARBA00023136"/>
    </source>
</evidence>
<keyword evidence="10" id="KW-1185">Reference proteome</keyword>
<evidence type="ECO:0000256" key="7">
    <source>
        <dbReference type="SAM" id="MobiDB-lite"/>
    </source>
</evidence>
<dbReference type="InterPro" id="IPR012430">
    <property type="entry name" value="TMEM43_fam"/>
</dbReference>
<accession>A0A5C6F4D7</accession>
<keyword evidence="6 8" id="KW-0472">Membrane</keyword>
<dbReference type="GO" id="GO:0006629">
    <property type="term" value="P:lipid metabolic process"/>
    <property type="evidence" value="ECO:0007669"/>
    <property type="project" value="TreeGrafter"/>
</dbReference>
<sequence length="390" mass="44149">MFGYFRRVKNSFAAMIFGLLMVPGGMALHAWNEYRTVHRSRGLAEASRLVETIPDTNVVDPSRDGKLVHLSGLADTNETLEDEQFHVSAPAIHLARRVEMFQWKEKKEKRSNSNSNSGQSTKYTYHRQWASEPIDSSRFHRPTDHENPNMRYRNRESTAKHVFVGAHNLNDALKSSMQDWQPFEFTGREFLATIPETDRDQYLMRNNQLFWSVHVPDFDQPRVGDIRIRFETVSPDTISLIAEQRGDTFANFRTSNGEAIQRLYMGTFTAEEVIEKLITENSVIAWVLRAVGLLLSVIGFSMILKPLSAVTSFVPLLGQFTGALLFFVAVLLGVIVSSTVIGLSWIAVRPLLGIALLGLSALAAYAVFYLRRNVHHDDVPEQVDASMFVQ</sequence>
<proteinExistence type="predicted"/>
<dbReference type="RefSeq" id="WP_146458848.1">
    <property type="nucleotide sequence ID" value="NZ_SJPW01000004.1"/>
</dbReference>
<keyword evidence="4" id="KW-0256">Endoplasmic reticulum</keyword>
<evidence type="ECO:0000256" key="2">
    <source>
        <dbReference type="ARBA" id="ARBA00004586"/>
    </source>
</evidence>
<dbReference type="PANTHER" id="PTHR13416">
    <property type="match status" value="1"/>
</dbReference>
<gene>
    <name evidence="9" type="ORF">Poly51_33880</name>
</gene>
<evidence type="ECO:0000313" key="9">
    <source>
        <dbReference type="EMBL" id="TWU54669.1"/>
    </source>
</evidence>
<keyword evidence="5 8" id="KW-1133">Transmembrane helix</keyword>
<organism evidence="9 10">
    <name type="scientific">Rubripirellula tenax</name>
    <dbReference type="NCBI Taxonomy" id="2528015"/>
    <lineage>
        <taxon>Bacteria</taxon>
        <taxon>Pseudomonadati</taxon>
        <taxon>Planctomycetota</taxon>
        <taxon>Planctomycetia</taxon>
        <taxon>Pirellulales</taxon>
        <taxon>Pirellulaceae</taxon>
        <taxon>Rubripirellula</taxon>
    </lineage>
</organism>
<comment type="caution">
    <text evidence="9">The sequence shown here is derived from an EMBL/GenBank/DDBJ whole genome shotgun (WGS) entry which is preliminary data.</text>
</comment>
<dbReference type="Proteomes" id="UP000318288">
    <property type="component" value="Unassembled WGS sequence"/>
</dbReference>
<dbReference type="PANTHER" id="PTHR13416:SF2">
    <property type="entry name" value="TRANSMEMBRANE PROTEIN 43"/>
    <property type="match status" value="1"/>
</dbReference>
<comment type="subcellular location">
    <subcellularLocation>
        <location evidence="1">Endomembrane system</location>
        <topology evidence="1">Multi-pass membrane protein</topology>
    </subcellularLocation>
    <subcellularLocation>
        <location evidence="2">Endoplasmic reticulum membrane</location>
    </subcellularLocation>
</comment>
<evidence type="ECO:0000313" key="10">
    <source>
        <dbReference type="Proteomes" id="UP000318288"/>
    </source>
</evidence>
<dbReference type="Pfam" id="PF07787">
    <property type="entry name" value="TMEM43"/>
    <property type="match status" value="1"/>
</dbReference>
<dbReference type="GO" id="GO:0071763">
    <property type="term" value="P:nuclear membrane organization"/>
    <property type="evidence" value="ECO:0007669"/>
    <property type="project" value="TreeGrafter"/>
</dbReference>
<dbReference type="GO" id="GO:0012505">
    <property type="term" value="C:endomembrane system"/>
    <property type="evidence" value="ECO:0007669"/>
    <property type="project" value="UniProtKB-SubCell"/>
</dbReference>
<name>A0A5C6F4D7_9BACT</name>
<evidence type="ECO:0000256" key="8">
    <source>
        <dbReference type="SAM" id="Phobius"/>
    </source>
</evidence>
<feature type="transmembrane region" description="Helical" evidence="8">
    <location>
        <begin position="12"/>
        <end position="31"/>
    </location>
</feature>
<evidence type="ECO:0000256" key="4">
    <source>
        <dbReference type="ARBA" id="ARBA00022824"/>
    </source>
</evidence>
<feature type="region of interest" description="Disordered" evidence="7">
    <location>
        <begin position="105"/>
        <end position="127"/>
    </location>
</feature>
<evidence type="ECO:0000256" key="3">
    <source>
        <dbReference type="ARBA" id="ARBA00022692"/>
    </source>
</evidence>